<dbReference type="EMBL" id="AMCI01001515">
    <property type="protein sequence ID" value="EJX05298.1"/>
    <property type="molecule type" value="Genomic_DNA"/>
</dbReference>
<protein>
    <submittedName>
        <fullName evidence="1">Uncharacterized protein</fullName>
    </submittedName>
</protein>
<name>J9GRT9_9ZZZZ</name>
<reference evidence="1" key="1">
    <citation type="journal article" date="2012" name="PLoS ONE">
        <title>Gene sets for utilization of primary and secondary nutrition supplies in the distal gut of endangered iberian lynx.</title>
        <authorList>
            <person name="Alcaide M."/>
            <person name="Messina E."/>
            <person name="Richter M."/>
            <person name="Bargiela R."/>
            <person name="Peplies J."/>
            <person name="Huws S.A."/>
            <person name="Newbold C.J."/>
            <person name="Golyshin P.N."/>
            <person name="Simon M.A."/>
            <person name="Lopez G."/>
            <person name="Yakimov M.M."/>
            <person name="Ferrer M."/>
        </authorList>
    </citation>
    <scope>NUCLEOTIDE SEQUENCE</scope>
</reference>
<accession>J9GRT9</accession>
<gene>
    <name evidence="1" type="ORF">EVA_06594</name>
</gene>
<sequence>MGLVGTRSPHQNQKPRYQKRLKFHVVFINRLANVNYL</sequence>
<evidence type="ECO:0000313" key="1">
    <source>
        <dbReference type="EMBL" id="EJX05298.1"/>
    </source>
</evidence>
<dbReference type="AlphaFoldDB" id="J9GRT9"/>
<proteinExistence type="predicted"/>
<organism evidence="1">
    <name type="scientific">gut metagenome</name>
    <dbReference type="NCBI Taxonomy" id="749906"/>
    <lineage>
        <taxon>unclassified sequences</taxon>
        <taxon>metagenomes</taxon>
        <taxon>organismal metagenomes</taxon>
    </lineage>
</organism>
<comment type="caution">
    <text evidence="1">The sequence shown here is derived from an EMBL/GenBank/DDBJ whole genome shotgun (WGS) entry which is preliminary data.</text>
</comment>